<dbReference type="InterPro" id="IPR007296">
    <property type="entry name" value="DUF403"/>
</dbReference>
<gene>
    <name evidence="4" type="ORF">K1X11_019590</name>
</gene>
<organism evidence="4 5">
    <name type="scientific">Actomonas aquatica</name>
    <dbReference type="NCBI Taxonomy" id="2866162"/>
    <lineage>
        <taxon>Bacteria</taxon>
        <taxon>Pseudomonadati</taxon>
        <taxon>Verrucomicrobiota</taxon>
        <taxon>Opitutia</taxon>
        <taxon>Opitutales</taxon>
        <taxon>Opitutaceae</taxon>
        <taxon>Actomonas</taxon>
    </lineage>
</organism>
<evidence type="ECO:0000259" key="2">
    <source>
        <dbReference type="Pfam" id="PF04168"/>
    </source>
</evidence>
<reference evidence="4 5" key="1">
    <citation type="submission" date="2023-12" db="EMBL/GenBank/DDBJ databases">
        <title>Description of an unclassified Opitutus bacterium of Verrucomicrobiota.</title>
        <authorList>
            <person name="Zhang D.-F."/>
        </authorList>
    </citation>
    <scope>NUCLEOTIDE SEQUENCE [LARGE SCALE GENOMIC DNA]</scope>
    <source>
        <strain evidence="4 5">WL0086</strain>
    </source>
</reference>
<dbReference type="EMBL" id="CP139781">
    <property type="protein sequence ID" value="WRQ87023.1"/>
    <property type="molecule type" value="Genomic_DNA"/>
</dbReference>
<evidence type="ECO:0000259" key="3">
    <source>
        <dbReference type="Pfam" id="PF14403"/>
    </source>
</evidence>
<evidence type="ECO:0000313" key="5">
    <source>
        <dbReference type="Proteomes" id="UP000738431"/>
    </source>
</evidence>
<feature type="region of interest" description="Disordered" evidence="1">
    <location>
        <begin position="780"/>
        <end position="800"/>
    </location>
</feature>
<dbReference type="Pfam" id="PF04168">
    <property type="entry name" value="Alpha-E"/>
    <property type="match status" value="1"/>
</dbReference>
<sequence length="857" mass="95862">MSPRSRTLPYPSPAQLRALRNRLKLSVRDAGLTDLFPSDRDADRAFWELEPTPLIIQPDEWKVLEAAIQQRARLINTFLADLYHEQRALKEELVPPEITLADPYFRRPSHGLQPERTSPATLIRFDLVKTANGWHFTDVHTNAPVGLSYAVQNRRFLTQEVGDFYRALPDYRSVINFPLKLVDTLRSLAPAGRTRPSMVFLSAGPRYPFYSEHSFLARKMGLRLAQGDDLLVLDNHVYFKTVAGLERVDVIYRRLNDAYIDPVVFSTDFESAGIPGLMQCIRAGNVVVANAIGAGVAENRALNAYWPRLARYYFGERLLLPSAPTYICSDTDQIDAIIDQAESLHLKPTHSPRFGQPDRAPLRIKDNALPRLLREQPHAWVAQPTLESVPLPHAAKRNTPFRFSAFTLARGNDIAVLPGGIINIGRGPYPRDSVGPCADVIVLTGDAETAGSLSDFETNVVIDAESTLPSSRAAESLFWLGRYLERAESTARMLHILDDVALEEISASDRRRWLPLWRGLLEATGHSDLKINARTNPTATFTDDLLWRMTLGRNHPSSLINSVTAAAHNARQLRDYVSPEAGSVLTRLDETLRELAAQPDTTGRSRRARSQRARAAGQAITAVLDEVNACLGAASRTMLHDVGWHFLQIGQQLERAHVTTSTLRHVLVAAADSLNDEPSLDSHLHYRDNPELSALLRMLGSQDAYRRLFRTRSQPLFVAKLFLQQPEAPRSILHNLSQIRASLAYIRSVTDQSEETAPETLLGAILDQLREFDLSRHFAAASEDDETAPPPTAKRDTSAASLRTAIDTTTERLLDFDQLLSDRYFSHQARLATDSHQIELAFDAERSRSHSTPTEQD</sequence>
<keyword evidence="5" id="KW-1185">Reference proteome</keyword>
<dbReference type="PANTHER" id="PTHR34595:SF7">
    <property type="entry name" value="SLL1039 PROTEIN"/>
    <property type="match status" value="1"/>
</dbReference>
<evidence type="ECO:0000313" key="4">
    <source>
        <dbReference type="EMBL" id="WRQ87023.1"/>
    </source>
</evidence>
<protein>
    <submittedName>
        <fullName evidence="4">Circularly permuted type 2 ATP-grasp protein</fullName>
    </submittedName>
</protein>
<dbReference type="RefSeq" id="WP_221029562.1">
    <property type="nucleotide sequence ID" value="NZ_CP139781.1"/>
</dbReference>
<dbReference type="Proteomes" id="UP000738431">
    <property type="component" value="Chromosome"/>
</dbReference>
<dbReference type="Pfam" id="PF14403">
    <property type="entry name" value="CP_ATPgrasp_2"/>
    <property type="match status" value="1"/>
</dbReference>
<dbReference type="SUPFAM" id="SSF56059">
    <property type="entry name" value="Glutathione synthetase ATP-binding domain-like"/>
    <property type="match status" value="1"/>
</dbReference>
<dbReference type="Gene3D" id="3.40.50.11290">
    <property type="match status" value="1"/>
</dbReference>
<accession>A0ABZ1C6Y0</accession>
<feature type="domain" description="DUF403" evidence="2">
    <location>
        <begin position="471"/>
        <end position="825"/>
    </location>
</feature>
<evidence type="ECO:0000256" key="1">
    <source>
        <dbReference type="SAM" id="MobiDB-lite"/>
    </source>
</evidence>
<dbReference type="PANTHER" id="PTHR34595">
    <property type="entry name" value="BLR5612 PROTEIN"/>
    <property type="match status" value="1"/>
</dbReference>
<proteinExistence type="predicted"/>
<feature type="domain" description="Circularly permuted ATP-grasp type 2" evidence="3">
    <location>
        <begin position="53"/>
        <end position="422"/>
    </location>
</feature>
<dbReference type="InterPro" id="IPR025841">
    <property type="entry name" value="CP_ATPgrasp_2"/>
</dbReference>
<dbReference type="InterPro" id="IPR051680">
    <property type="entry name" value="ATP-dep_Glu-Cys_Ligase-2"/>
</dbReference>
<name>A0ABZ1C6Y0_9BACT</name>